<dbReference type="AlphaFoldDB" id="A0A644WBC7"/>
<proteinExistence type="predicted"/>
<dbReference type="EMBL" id="VSSQ01000770">
    <property type="protein sequence ID" value="MPM01042.1"/>
    <property type="molecule type" value="Genomic_DNA"/>
</dbReference>
<gene>
    <name evidence="1" type="ORF">SDC9_47279</name>
</gene>
<evidence type="ECO:0008006" key="2">
    <source>
        <dbReference type="Google" id="ProtNLM"/>
    </source>
</evidence>
<sequence>MEEQKNETGCCPRFNPEPWEDKILNWDNKRFIRDKVKCLFYMPLNFGQVMQRLDKKISISGAQTPDYLCLAEHPSKWRMDIFLAVDKEVKNVENVFLSGKYYVKVYEGDFRETEKWCKDYAEKAQEKGIKTGKMYMWYTTCPKCAKVYGKNYVAIIAEII</sequence>
<dbReference type="InterPro" id="IPR046766">
    <property type="entry name" value="Bact_hydrolase"/>
</dbReference>
<accession>A0A644WBC7</accession>
<organism evidence="1">
    <name type="scientific">bioreactor metagenome</name>
    <dbReference type="NCBI Taxonomy" id="1076179"/>
    <lineage>
        <taxon>unclassified sequences</taxon>
        <taxon>metagenomes</taxon>
        <taxon>ecological metagenomes</taxon>
    </lineage>
</organism>
<protein>
    <recommendedName>
        <fullName evidence="2">GyrI-like small molecule binding domain-containing protein</fullName>
    </recommendedName>
</protein>
<comment type="caution">
    <text evidence="1">The sequence shown here is derived from an EMBL/GenBank/DDBJ whole genome shotgun (WGS) entry which is preliminary data.</text>
</comment>
<evidence type="ECO:0000313" key="1">
    <source>
        <dbReference type="EMBL" id="MPM01042.1"/>
    </source>
</evidence>
<dbReference type="Pfam" id="PF20603">
    <property type="entry name" value="Bact_hydrolase"/>
    <property type="match status" value="1"/>
</dbReference>
<name>A0A644WBC7_9ZZZZ</name>
<reference evidence="1" key="1">
    <citation type="submission" date="2019-08" db="EMBL/GenBank/DDBJ databases">
        <authorList>
            <person name="Kucharzyk K."/>
            <person name="Murdoch R.W."/>
            <person name="Higgins S."/>
            <person name="Loffler F."/>
        </authorList>
    </citation>
    <scope>NUCLEOTIDE SEQUENCE</scope>
</reference>